<dbReference type="KEGG" id="uam:UABAM_05260"/>
<dbReference type="OrthoDB" id="3078704at2"/>
<evidence type="ECO:0000313" key="1">
    <source>
        <dbReference type="EMBL" id="BBM86860.1"/>
    </source>
</evidence>
<keyword evidence="2" id="KW-1185">Reference proteome</keyword>
<protein>
    <submittedName>
        <fullName evidence="1">Uncharacterized protein</fullName>
    </submittedName>
</protein>
<dbReference type="RefSeq" id="WP_151970898.1">
    <property type="nucleotide sequence ID" value="NZ_AP019860.1"/>
</dbReference>
<sequence>MELWVRYKQAKNLLWDDKFIVTSRNDWYQIIYDRNVISSILWPTDTIFKIGGEFFNRRHPHEKLYKNDTERNLSYLSACKRLSARLQTIIQNQKCIVYAPMRGAYPIWRTMSQFLDLTHIDVYYPVTSSFVLYPKEFGIVSKKGKNASGRYNNYQELERLKPLLSNYQYFVYIDEIISGGMMLGHIKEMIETKIQDHLNIIAVGLADRFGQRSTSCRNKINKNVENGSLHSFLWEGCEQLITEDQKFLLGIHYEDYKHGPHIIPVLDENLDFYPERKLFEQDVRICKR</sequence>
<reference evidence="1 2" key="1">
    <citation type="submission" date="2019-08" db="EMBL/GenBank/DDBJ databases">
        <title>Complete genome sequence of Candidatus Uab amorphum.</title>
        <authorList>
            <person name="Shiratori T."/>
            <person name="Suzuki S."/>
            <person name="Kakizawa Y."/>
            <person name="Ishida K."/>
        </authorList>
    </citation>
    <scope>NUCLEOTIDE SEQUENCE [LARGE SCALE GENOMIC DNA]</scope>
    <source>
        <strain evidence="1 2">SRT547</strain>
    </source>
</reference>
<accession>A0A5S9ISQ9</accession>
<dbReference type="Proteomes" id="UP000326354">
    <property type="component" value="Chromosome"/>
</dbReference>
<organism evidence="1 2">
    <name type="scientific">Uabimicrobium amorphum</name>
    <dbReference type="NCBI Taxonomy" id="2596890"/>
    <lineage>
        <taxon>Bacteria</taxon>
        <taxon>Pseudomonadati</taxon>
        <taxon>Planctomycetota</taxon>
        <taxon>Candidatus Uabimicrobiia</taxon>
        <taxon>Candidatus Uabimicrobiales</taxon>
        <taxon>Candidatus Uabimicrobiaceae</taxon>
        <taxon>Candidatus Uabimicrobium</taxon>
    </lineage>
</organism>
<dbReference type="EMBL" id="AP019860">
    <property type="protein sequence ID" value="BBM86860.1"/>
    <property type="molecule type" value="Genomic_DNA"/>
</dbReference>
<proteinExistence type="predicted"/>
<evidence type="ECO:0000313" key="2">
    <source>
        <dbReference type="Proteomes" id="UP000326354"/>
    </source>
</evidence>
<dbReference type="AlphaFoldDB" id="A0A5S9ISQ9"/>
<gene>
    <name evidence="1" type="ORF">UABAM_05260</name>
</gene>
<name>A0A5S9ISQ9_UABAM</name>